<name>A0A919JG12_9ACTN</name>
<reference evidence="1" key="1">
    <citation type="submission" date="2021-01" db="EMBL/GenBank/DDBJ databases">
        <title>Whole genome shotgun sequence of Actinoplanes nipponensis NBRC 14063.</title>
        <authorList>
            <person name="Komaki H."/>
            <person name="Tamura T."/>
        </authorList>
    </citation>
    <scope>NUCLEOTIDE SEQUENCE</scope>
    <source>
        <strain evidence="1">NBRC 14063</strain>
    </source>
</reference>
<dbReference type="AlphaFoldDB" id="A0A919JG12"/>
<sequence>MLLLAVSRAGEVDWTVLGNIGQAYGLASALVSSVALVAVARTLSLQTRLNKISHLQAFRSMQAEVARFSFDHPDECLGMVGATTPEEQAAAKANIFRTLHARYFLAGLELGEFSEWEVRHEFAAGLFSTEGGRNWWRWARPGWVDPEAGASPTRVRFGRLLDEAFNARHAGPEGEAGVDTSYEGLAARSLADGDLYSGRAWVPGAAPTDVPSPAPGAPAS</sequence>
<dbReference type="Proteomes" id="UP000647172">
    <property type="component" value="Unassembled WGS sequence"/>
</dbReference>
<protein>
    <submittedName>
        <fullName evidence="1">Uncharacterized protein</fullName>
    </submittedName>
</protein>
<evidence type="ECO:0000313" key="2">
    <source>
        <dbReference type="Proteomes" id="UP000647172"/>
    </source>
</evidence>
<keyword evidence="2" id="KW-1185">Reference proteome</keyword>
<dbReference type="EMBL" id="BOMQ01000026">
    <property type="protein sequence ID" value="GIE48645.1"/>
    <property type="molecule type" value="Genomic_DNA"/>
</dbReference>
<dbReference type="Pfam" id="PF19560">
    <property type="entry name" value="DUF6082"/>
    <property type="match status" value="1"/>
</dbReference>
<evidence type="ECO:0000313" key="1">
    <source>
        <dbReference type="EMBL" id="GIE48645.1"/>
    </source>
</evidence>
<accession>A0A919JG12</accession>
<organism evidence="1 2">
    <name type="scientific">Actinoplanes nipponensis</name>
    <dbReference type="NCBI Taxonomy" id="135950"/>
    <lineage>
        <taxon>Bacteria</taxon>
        <taxon>Bacillati</taxon>
        <taxon>Actinomycetota</taxon>
        <taxon>Actinomycetes</taxon>
        <taxon>Micromonosporales</taxon>
        <taxon>Micromonosporaceae</taxon>
        <taxon>Actinoplanes</taxon>
    </lineage>
</organism>
<comment type="caution">
    <text evidence="1">The sequence shown here is derived from an EMBL/GenBank/DDBJ whole genome shotgun (WGS) entry which is preliminary data.</text>
</comment>
<proteinExistence type="predicted"/>
<dbReference type="InterPro" id="IPR045728">
    <property type="entry name" value="DUF6082"/>
</dbReference>
<gene>
    <name evidence="1" type="ORF">Ani05nite_21790</name>
</gene>